<dbReference type="EnsemblMetazoa" id="PPAI004916-RA">
    <property type="protein sequence ID" value="PPAI004916-PA"/>
    <property type="gene ID" value="PPAI004916"/>
</dbReference>
<dbReference type="VEuPathDB" id="VectorBase:PPAI004916"/>
<keyword evidence="1" id="KW-0449">Lipoprotein</keyword>
<dbReference type="EMBL" id="AJVK01000640">
    <property type="status" value="NOT_ANNOTATED_CDS"/>
    <property type="molecule type" value="Genomic_DNA"/>
</dbReference>
<dbReference type="GO" id="GO:0046872">
    <property type="term" value="F:metal ion binding"/>
    <property type="evidence" value="ECO:0007669"/>
    <property type="project" value="UniProtKB-UniRule"/>
</dbReference>
<comment type="subunit">
    <text evidence="1">Homodimer; disulfide-linked.</text>
</comment>
<comment type="similarity">
    <text evidence="1">Belongs to the metallo-dependent hydrolases superfamily. Peptidase M19 family.</text>
</comment>
<keyword evidence="1" id="KW-0479">Metal-binding</keyword>
<dbReference type="AlphaFoldDB" id="A0A1B0DB19"/>
<dbReference type="GO" id="GO:0098552">
    <property type="term" value="C:side of membrane"/>
    <property type="evidence" value="ECO:0007669"/>
    <property type="project" value="UniProtKB-KW"/>
</dbReference>
<name>A0A1B0DB19_PHLPP</name>
<evidence type="ECO:0000313" key="2">
    <source>
        <dbReference type="EnsemblMetazoa" id="PPAI004916-PA"/>
    </source>
</evidence>
<dbReference type="GO" id="GO:0070573">
    <property type="term" value="F:metallodipeptidase activity"/>
    <property type="evidence" value="ECO:0007669"/>
    <property type="project" value="InterPro"/>
</dbReference>
<keyword evidence="1" id="KW-0336">GPI-anchor</keyword>
<comment type="cofactor">
    <cofactor evidence="1">
        <name>Zn(2+)</name>
        <dbReference type="ChEBI" id="CHEBI:29105"/>
    </cofactor>
</comment>
<organism evidence="2 3">
    <name type="scientific">Phlebotomus papatasi</name>
    <name type="common">Sandfly</name>
    <dbReference type="NCBI Taxonomy" id="29031"/>
    <lineage>
        <taxon>Eukaryota</taxon>
        <taxon>Metazoa</taxon>
        <taxon>Ecdysozoa</taxon>
        <taxon>Arthropoda</taxon>
        <taxon>Hexapoda</taxon>
        <taxon>Insecta</taxon>
        <taxon>Pterygota</taxon>
        <taxon>Neoptera</taxon>
        <taxon>Endopterygota</taxon>
        <taxon>Diptera</taxon>
        <taxon>Nematocera</taxon>
        <taxon>Psychodoidea</taxon>
        <taxon>Psychodidae</taxon>
        <taxon>Phlebotomus</taxon>
        <taxon>Phlebotomus</taxon>
    </lineage>
</organism>
<dbReference type="PANTHER" id="PTHR10443">
    <property type="entry name" value="MICROSOMAL DIPEPTIDASE"/>
    <property type="match status" value="1"/>
</dbReference>
<accession>A0A1B0DB19</accession>
<keyword evidence="1" id="KW-1015">Disulfide bond</keyword>
<dbReference type="InterPro" id="IPR032466">
    <property type="entry name" value="Metal_Hydrolase"/>
</dbReference>
<dbReference type="InterPro" id="IPR000180">
    <property type="entry name" value="Dipep_AS"/>
</dbReference>
<evidence type="ECO:0000256" key="1">
    <source>
        <dbReference type="RuleBase" id="RU341113"/>
    </source>
</evidence>
<sequence>MPYIAQDFLANAMINANEIHYLDTKSPPTPNSSTPQNHFSSALDRSAYVPCEAQGLDAVQLALEQIDVIQRFTELYEKHTALAQSSQDIITMHKKGLFASLIGVEGGHALGSSLGVLRSLYALGVRYLTLTHTCDNSWAGAAPSNDRGLTSFGRAVVKEMNRIGVIIDLSHASDATARDVLESTRAPVMFSHSAARSLCNATGNIGDDILRLVADNGGIVMDVIQHIRHIRAVAGIQHVGIGAGFDGIDATPMGLEDVSKYPELFASLLEDSGWTENDIGLLAGRNFLRVFKSVENVRDYWKSANILPNENVEPPKKSPCAYMPL</sequence>
<dbReference type="VEuPathDB" id="VectorBase:PPAPM1_002338"/>
<reference evidence="2" key="1">
    <citation type="submission" date="2022-08" db="UniProtKB">
        <authorList>
            <consortium name="EnsemblMetazoa"/>
        </authorList>
    </citation>
    <scope>IDENTIFICATION</scope>
    <source>
        <strain evidence="2">Israel</strain>
    </source>
</reference>
<dbReference type="Pfam" id="PF01244">
    <property type="entry name" value="Peptidase_M19"/>
    <property type="match status" value="1"/>
</dbReference>
<comment type="subcellular location">
    <subcellularLocation>
        <location evidence="1">Membrane</location>
        <topology evidence="1">Lipid-anchor</topology>
        <topology evidence="1">GPI-anchor</topology>
    </subcellularLocation>
</comment>
<protein>
    <recommendedName>
        <fullName evidence="1">Dipeptidase</fullName>
        <ecNumber evidence="1">3.4.13.19</ecNumber>
    </recommendedName>
</protein>
<evidence type="ECO:0000313" key="3">
    <source>
        <dbReference type="Proteomes" id="UP000092462"/>
    </source>
</evidence>
<dbReference type="Proteomes" id="UP000092462">
    <property type="component" value="Unassembled WGS sequence"/>
</dbReference>
<keyword evidence="1" id="KW-0472">Membrane</keyword>
<proteinExistence type="inferred from homology"/>
<dbReference type="PANTHER" id="PTHR10443:SF12">
    <property type="entry name" value="DIPEPTIDASE"/>
    <property type="match status" value="1"/>
</dbReference>
<comment type="catalytic activity">
    <reaction evidence="1">
        <text>an L-aminoacyl-L-amino acid + H2O = 2 an L-alpha-amino acid</text>
        <dbReference type="Rhea" id="RHEA:48940"/>
        <dbReference type="ChEBI" id="CHEBI:15377"/>
        <dbReference type="ChEBI" id="CHEBI:59869"/>
        <dbReference type="ChEBI" id="CHEBI:77460"/>
        <dbReference type="EC" id="3.4.13.19"/>
    </reaction>
</comment>
<keyword evidence="1" id="KW-0482">Metalloprotease</keyword>
<dbReference type="SUPFAM" id="SSF51556">
    <property type="entry name" value="Metallo-dependent hydrolases"/>
    <property type="match status" value="1"/>
</dbReference>
<keyword evidence="1" id="KW-0862">Zinc</keyword>
<dbReference type="PROSITE" id="PS00869">
    <property type="entry name" value="RENAL_DIPEPTIDASE_1"/>
    <property type="match status" value="1"/>
</dbReference>
<dbReference type="EC" id="3.4.13.19" evidence="1"/>
<dbReference type="PROSITE" id="PS51365">
    <property type="entry name" value="RENAL_DIPEPTIDASE_2"/>
    <property type="match status" value="1"/>
</dbReference>
<keyword evidence="1" id="KW-0325">Glycoprotein</keyword>
<dbReference type="GO" id="GO:0006508">
    <property type="term" value="P:proteolysis"/>
    <property type="evidence" value="ECO:0007669"/>
    <property type="project" value="UniProtKB-KW"/>
</dbReference>
<dbReference type="Gene3D" id="3.20.20.140">
    <property type="entry name" value="Metal-dependent hydrolases"/>
    <property type="match status" value="1"/>
</dbReference>
<dbReference type="CDD" id="cd01301">
    <property type="entry name" value="rDP_like"/>
    <property type="match status" value="1"/>
</dbReference>
<dbReference type="InterPro" id="IPR008257">
    <property type="entry name" value="Pept_M19"/>
</dbReference>
<keyword evidence="3" id="KW-1185">Reference proteome</keyword>
<keyword evidence="1" id="KW-0378">Hydrolase</keyword>
<keyword evidence="1" id="KW-0224">Dipeptidase</keyword>
<keyword evidence="1" id="KW-0645">Protease</keyword>